<keyword evidence="3" id="KW-1185">Reference proteome</keyword>
<evidence type="ECO:0000256" key="1">
    <source>
        <dbReference type="SAM" id="MobiDB-lite"/>
    </source>
</evidence>
<sequence>MVPGRCKSGPFHCVSWMRSDRVRRKTLETPSLVVAVAAPTPSSAPLSLSTSSVGTLPLRGSSSAPTSYLEARSASGRASRAASPGRAPAYPRDGLQAGDSQAGATAFPCCCCHRGLPPVLPGLLAGIAPPTAPRSGAATSSSPVPVAAPWRISSRPLPPTDSIGFYFVQFHLPLPLDFVPLLANAVHVLGFEQASFGFN</sequence>
<accession>A0AAQ3WMS5</accession>
<gene>
    <name evidence="2" type="ORF">U9M48_016641</name>
</gene>
<evidence type="ECO:0000313" key="2">
    <source>
        <dbReference type="EMBL" id="WVZ67587.1"/>
    </source>
</evidence>
<dbReference type="AlphaFoldDB" id="A0AAQ3WMS5"/>
<feature type="compositionally biased region" description="Low complexity" evidence="1">
    <location>
        <begin position="71"/>
        <end position="89"/>
    </location>
</feature>
<feature type="region of interest" description="Disordered" evidence="1">
    <location>
        <begin position="41"/>
        <end position="95"/>
    </location>
</feature>
<name>A0AAQ3WMS5_PASNO</name>
<feature type="compositionally biased region" description="Low complexity" evidence="1">
    <location>
        <begin position="41"/>
        <end position="53"/>
    </location>
</feature>
<dbReference type="EMBL" id="CP144748">
    <property type="protein sequence ID" value="WVZ67587.1"/>
    <property type="molecule type" value="Genomic_DNA"/>
</dbReference>
<protein>
    <submittedName>
        <fullName evidence="2">Uncharacterized protein</fullName>
    </submittedName>
</protein>
<organism evidence="2 3">
    <name type="scientific">Paspalum notatum var. saurae</name>
    <dbReference type="NCBI Taxonomy" id="547442"/>
    <lineage>
        <taxon>Eukaryota</taxon>
        <taxon>Viridiplantae</taxon>
        <taxon>Streptophyta</taxon>
        <taxon>Embryophyta</taxon>
        <taxon>Tracheophyta</taxon>
        <taxon>Spermatophyta</taxon>
        <taxon>Magnoliopsida</taxon>
        <taxon>Liliopsida</taxon>
        <taxon>Poales</taxon>
        <taxon>Poaceae</taxon>
        <taxon>PACMAD clade</taxon>
        <taxon>Panicoideae</taxon>
        <taxon>Andropogonodae</taxon>
        <taxon>Paspaleae</taxon>
        <taxon>Paspalinae</taxon>
        <taxon>Paspalum</taxon>
    </lineage>
</organism>
<reference evidence="2 3" key="1">
    <citation type="submission" date="2024-02" db="EMBL/GenBank/DDBJ databases">
        <title>High-quality chromosome-scale genome assembly of Pensacola bahiagrass (Paspalum notatum Flugge var. saurae).</title>
        <authorList>
            <person name="Vega J.M."/>
            <person name="Podio M."/>
            <person name="Orjuela J."/>
            <person name="Siena L.A."/>
            <person name="Pessino S.C."/>
            <person name="Combes M.C."/>
            <person name="Mariac C."/>
            <person name="Albertini E."/>
            <person name="Pupilli F."/>
            <person name="Ortiz J.P.A."/>
            <person name="Leblanc O."/>
        </authorList>
    </citation>
    <scope>NUCLEOTIDE SEQUENCE [LARGE SCALE GENOMIC DNA]</scope>
    <source>
        <strain evidence="2">R1</strain>
        <tissue evidence="2">Leaf</tissue>
    </source>
</reference>
<proteinExistence type="predicted"/>
<dbReference type="Proteomes" id="UP001341281">
    <property type="component" value="Chromosome 04"/>
</dbReference>
<evidence type="ECO:0000313" key="3">
    <source>
        <dbReference type="Proteomes" id="UP001341281"/>
    </source>
</evidence>